<dbReference type="EMBL" id="LT598481">
    <property type="protein sequence ID" value="SCU88803.1"/>
    <property type="molecule type" value="Genomic_DNA"/>
</dbReference>
<sequence>MSVCQPSTLARLVSKTDQFPTANKAFQHTSLHASASRSRQVKNASFEASFRSSQLSEPVSGSHVIQGTSSSSLSSSFSSPLSSHSQPVSQDMSSWSDQFARMQIRDPLSFTSEYQQLYNQYEQSQQHFHSHQHLHQRQHETPQNSSFAMQQPAPSYRPALVQQPSFYASNSNMSTQSGLDLHENEMLAREFDRIETELNEESASPSEAPVFSSEQIKFQQAASEIHHRLSPGTETPPELESKFKNSKFLGLMRSISDGVVTLKTDDQNNQKYTQLFSPSTDEVVGNEYFSVSDTTLDA</sequence>
<reference evidence="9" key="1">
    <citation type="submission" date="2016-03" db="EMBL/GenBank/DDBJ databases">
        <authorList>
            <person name="Devillers Hugo."/>
        </authorList>
    </citation>
    <scope>NUCLEOTIDE SEQUENCE [LARGE SCALE GENOMIC DNA]</scope>
</reference>
<keyword evidence="4" id="KW-0832">Ubl conjugation</keyword>
<evidence type="ECO:0000256" key="4">
    <source>
        <dbReference type="ARBA" id="ARBA00022843"/>
    </source>
</evidence>
<proteinExistence type="predicted"/>
<comment type="subcellular location">
    <subcellularLocation>
        <location evidence="2">Cytoplasm</location>
    </subcellularLocation>
    <subcellularLocation>
        <location evidence="1">Peroxisome</location>
    </subcellularLocation>
</comment>
<feature type="domain" description="PEX18/PEX21 C-terminal" evidence="7">
    <location>
        <begin position="212"/>
        <end position="272"/>
    </location>
</feature>
<feature type="compositionally biased region" description="Low complexity" evidence="6">
    <location>
        <begin position="75"/>
        <end position="90"/>
    </location>
</feature>
<accession>A0A1G4JFN3</accession>
<keyword evidence="9" id="KW-1185">Reference proteome</keyword>
<protein>
    <submittedName>
        <fullName evidence="8">LAME_0E01200g1_1</fullName>
    </submittedName>
</protein>
<keyword evidence="5" id="KW-0576">Peroxisome</keyword>
<evidence type="ECO:0000256" key="1">
    <source>
        <dbReference type="ARBA" id="ARBA00004275"/>
    </source>
</evidence>
<evidence type="ECO:0000256" key="3">
    <source>
        <dbReference type="ARBA" id="ARBA00022490"/>
    </source>
</evidence>
<dbReference type="InterPro" id="IPR056940">
    <property type="entry name" value="PEX18_PEX21_C"/>
</dbReference>
<organism evidence="8 9">
    <name type="scientific">Lachancea meyersii CBS 8951</name>
    <dbReference type="NCBI Taxonomy" id="1266667"/>
    <lineage>
        <taxon>Eukaryota</taxon>
        <taxon>Fungi</taxon>
        <taxon>Dikarya</taxon>
        <taxon>Ascomycota</taxon>
        <taxon>Saccharomycotina</taxon>
        <taxon>Saccharomycetes</taxon>
        <taxon>Saccharomycetales</taxon>
        <taxon>Saccharomycetaceae</taxon>
        <taxon>Lachancea</taxon>
    </lineage>
</organism>
<feature type="compositionally biased region" description="Polar residues" evidence="6">
    <location>
        <begin position="141"/>
        <end position="153"/>
    </location>
</feature>
<dbReference type="GO" id="GO:0005777">
    <property type="term" value="C:peroxisome"/>
    <property type="evidence" value="ECO:0007669"/>
    <property type="project" value="UniProtKB-SubCell"/>
</dbReference>
<name>A0A1G4JFN3_9SACH</name>
<dbReference type="AlphaFoldDB" id="A0A1G4JFN3"/>
<evidence type="ECO:0000256" key="2">
    <source>
        <dbReference type="ARBA" id="ARBA00004496"/>
    </source>
</evidence>
<feature type="region of interest" description="Disordered" evidence="6">
    <location>
        <begin position="75"/>
        <end position="94"/>
    </location>
</feature>
<evidence type="ECO:0000313" key="8">
    <source>
        <dbReference type="EMBL" id="SCU88803.1"/>
    </source>
</evidence>
<dbReference type="Gene3D" id="6.10.280.230">
    <property type="match status" value="1"/>
</dbReference>
<dbReference type="OrthoDB" id="4035272at2759"/>
<evidence type="ECO:0000256" key="6">
    <source>
        <dbReference type="SAM" id="MobiDB-lite"/>
    </source>
</evidence>
<gene>
    <name evidence="8" type="ORF">LAME_0E01200G</name>
</gene>
<evidence type="ECO:0000313" key="9">
    <source>
        <dbReference type="Proteomes" id="UP000191144"/>
    </source>
</evidence>
<feature type="region of interest" description="Disordered" evidence="6">
    <location>
        <begin position="124"/>
        <end position="154"/>
    </location>
</feature>
<dbReference type="Proteomes" id="UP000191144">
    <property type="component" value="Chromosome E"/>
</dbReference>
<evidence type="ECO:0000256" key="5">
    <source>
        <dbReference type="ARBA" id="ARBA00023140"/>
    </source>
</evidence>
<evidence type="ECO:0000259" key="7">
    <source>
        <dbReference type="Pfam" id="PF25098"/>
    </source>
</evidence>
<keyword evidence="3" id="KW-0963">Cytoplasm</keyword>
<dbReference type="Pfam" id="PF25098">
    <property type="entry name" value="PEX18_PEX21_C"/>
    <property type="match status" value="1"/>
</dbReference>